<proteinExistence type="predicted"/>
<name>A0ABX0BS71_9PSEU</name>
<keyword evidence="3" id="KW-1185">Reference proteome</keyword>
<dbReference type="InterPro" id="IPR050491">
    <property type="entry name" value="AmpC-like"/>
</dbReference>
<comment type="caution">
    <text evidence="2">The sequence shown here is derived from an EMBL/GenBank/DDBJ whole genome shotgun (WGS) entry which is preliminary data.</text>
</comment>
<dbReference type="PANTHER" id="PTHR46825">
    <property type="entry name" value="D-ALANYL-D-ALANINE-CARBOXYPEPTIDASE/ENDOPEPTIDASE AMPH"/>
    <property type="match status" value="1"/>
</dbReference>
<reference evidence="2 3" key="1">
    <citation type="submission" date="2020-01" db="EMBL/GenBank/DDBJ databases">
        <title>Insect and environment-associated Actinomycetes.</title>
        <authorList>
            <person name="Currrie C."/>
            <person name="Chevrette M."/>
            <person name="Carlson C."/>
            <person name="Stubbendieck R."/>
            <person name="Wendt-Pienkowski E."/>
        </authorList>
    </citation>
    <scope>NUCLEOTIDE SEQUENCE [LARGE SCALE GENOMIC DNA]</scope>
    <source>
        <strain evidence="2 3">SID8386</strain>
    </source>
</reference>
<dbReference type="InterPro" id="IPR001466">
    <property type="entry name" value="Beta-lactam-related"/>
</dbReference>
<dbReference type="InterPro" id="IPR012338">
    <property type="entry name" value="Beta-lactam/transpept-like"/>
</dbReference>
<dbReference type="PANTHER" id="PTHR46825:SF9">
    <property type="entry name" value="BETA-LACTAMASE-RELATED DOMAIN-CONTAINING PROTEIN"/>
    <property type="match status" value="1"/>
</dbReference>
<dbReference type="Gene3D" id="3.40.710.10">
    <property type="entry name" value="DD-peptidase/beta-lactamase superfamily"/>
    <property type="match status" value="1"/>
</dbReference>
<evidence type="ECO:0000313" key="2">
    <source>
        <dbReference type="EMBL" id="NEC57804.1"/>
    </source>
</evidence>
<feature type="domain" description="Beta-lactamase-related" evidence="1">
    <location>
        <begin position="33"/>
        <end position="337"/>
    </location>
</feature>
<dbReference type="EMBL" id="JAAGNC010000094">
    <property type="protein sequence ID" value="NEC57804.1"/>
    <property type="molecule type" value="Genomic_DNA"/>
</dbReference>
<dbReference type="Proteomes" id="UP000470404">
    <property type="component" value="Unassembled WGS sequence"/>
</dbReference>
<evidence type="ECO:0000313" key="3">
    <source>
        <dbReference type="Proteomes" id="UP000470404"/>
    </source>
</evidence>
<protein>
    <submittedName>
        <fullName evidence="2">Beta-lactamase family protein</fullName>
    </submittedName>
</protein>
<dbReference type="SUPFAM" id="SSF56601">
    <property type="entry name" value="beta-lactamase/transpeptidase-like"/>
    <property type="match status" value="1"/>
</dbReference>
<organism evidence="2 3">
    <name type="scientific">Amycolatopsis rubida</name>
    <dbReference type="NCBI Taxonomy" id="112413"/>
    <lineage>
        <taxon>Bacteria</taxon>
        <taxon>Bacillati</taxon>
        <taxon>Actinomycetota</taxon>
        <taxon>Actinomycetes</taxon>
        <taxon>Pseudonocardiales</taxon>
        <taxon>Pseudonocardiaceae</taxon>
        <taxon>Amycolatopsis</taxon>
    </lineage>
</organism>
<evidence type="ECO:0000259" key="1">
    <source>
        <dbReference type="Pfam" id="PF00144"/>
    </source>
</evidence>
<sequence>MFVRFRHRRRARGCEAGRMSADELRGLLAEWAREAGVPGVSAGIFHEGKETLLTAGVSSVDTGTPVDDGTLFMIGSTSKTFAATAVLVLVEDGVLELDRPVAEYLPDLRLADPLARKTVTLRHLLTHSSGFLGDIEVDTGWGDDALARAVQRFDELPQVFPVGEVFSYCNAGFLLAGRVAEAVSGTVYEDLVRTRLLEPLGMTDSYFQPWEVLTRRHAVGHALREDGPAVAHTVGLARADAPAGGLWSTARDQLKWARFQLTGADVLSDGTRRLMHAAQREGALPFEEAGLSWLRLSHGDAQLVRHGGNVSNLQLSEFVMVPSENFAVTVLTNSAGGGALGPRIVDWCLENVADLPKLGSRPSRAVDPGDCPGRYRTGSLIFDFTERDGSLWAQMLLDTDQPDVLSAPPFEVAFVAEDVVARASDTRRPSARFRRDDHGRVDAVESGGRTALKLPGSNIS</sequence>
<dbReference type="Pfam" id="PF00144">
    <property type="entry name" value="Beta-lactamase"/>
    <property type="match status" value="1"/>
</dbReference>
<accession>A0ABX0BS71</accession>
<gene>
    <name evidence="2" type="ORF">G3I59_19930</name>
</gene>